<comment type="caution">
    <text evidence="1">The sequence shown here is derived from an EMBL/GenBank/DDBJ whole genome shotgun (WGS) entry which is preliminary data.</text>
</comment>
<proteinExistence type="predicted"/>
<dbReference type="EMBL" id="DUZY01000003">
    <property type="protein sequence ID" value="DAD30963.1"/>
    <property type="molecule type" value="Genomic_DNA"/>
</dbReference>
<protein>
    <submittedName>
        <fullName evidence="1">Uncharacterized protein</fullName>
    </submittedName>
</protein>
<dbReference type="AlphaFoldDB" id="A0A822YFL5"/>
<name>A0A822YFL5_NELNU</name>
<evidence type="ECO:0000313" key="1">
    <source>
        <dbReference type="EMBL" id="DAD30963.1"/>
    </source>
</evidence>
<accession>A0A822YFL5</accession>
<gene>
    <name evidence="1" type="ORF">HUJ06_009814</name>
</gene>
<reference evidence="1 2" key="1">
    <citation type="journal article" date="2020" name="Mol. Biol. Evol.">
        <title>Distinct Expression and Methylation Patterns for Genes with Different Fates following a Single Whole-Genome Duplication in Flowering Plants.</title>
        <authorList>
            <person name="Shi T."/>
            <person name="Rahmani R.S."/>
            <person name="Gugger P.F."/>
            <person name="Wang M."/>
            <person name="Li H."/>
            <person name="Zhang Y."/>
            <person name="Li Z."/>
            <person name="Wang Q."/>
            <person name="Van de Peer Y."/>
            <person name="Marchal K."/>
            <person name="Chen J."/>
        </authorList>
    </citation>
    <scope>NUCLEOTIDE SEQUENCE [LARGE SCALE GENOMIC DNA]</scope>
    <source>
        <tissue evidence="1">Leaf</tissue>
    </source>
</reference>
<keyword evidence="2" id="KW-1185">Reference proteome</keyword>
<dbReference type="Proteomes" id="UP000607653">
    <property type="component" value="Unassembled WGS sequence"/>
</dbReference>
<evidence type="ECO:0000313" key="2">
    <source>
        <dbReference type="Proteomes" id="UP000607653"/>
    </source>
</evidence>
<sequence>MLLTYKLLMMENKDEKGFFPPFLSLNTSCLMENLFIKKKSLMEILVALISIS</sequence>
<organism evidence="1 2">
    <name type="scientific">Nelumbo nucifera</name>
    <name type="common">Sacred lotus</name>
    <dbReference type="NCBI Taxonomy" id="4432"/>
    <lineage>
        <taxon>Eukaryota</taxon>
        <taxon>Viridiplantae</taxon>
        <taxon>Streptophyta</taxon>
        <taxon>Embryophyta</taxon>
        <taxon>Tracheophyta</taxon>
        <taxon>Spermatophyta</taxon>
        <taxon>Magnoliopsida</taxon>
        <taxon>Proteales</taxon>
        <taxon>Nelumbonaceae</taxon>
        <taxon>Nelumbo</taxon>
    </lineage>
</organism>